<keyword evidence="6" id="KW-0227">DNA damage</keyword>
<dbReference type="Gene3D" id="1.20.1580.10">
    <property type="entry name" value="ABC transporter ATPase like domain"/>
    <property type="match status" value="3"/>
</dbReference>
<evidence type="ECO:0000256" key="3">
    <source>
        <dbReference type="ARBA" id="ARBA00022723"/>
    </source>
</evidence>
<dbReference type="InterPro" id="IPR003593">
    <property type="entry name" value="AAA+_ATPase"/>
</dbReference>
<evidence type="ECO:0000259" key="17">
    <source>
        <dbReference type="PROSITE" id="PS50893"/>
    </source>
</evidence>
<comment type="subcellular location">
    <subcellularLocation>
        <location evidence="1">Cytoplasm</location>
    </subcellularLocation>
</comment>
<keyword evidence="11" id="KW-0267">Excision nuclease</keyword>
<name>A0A545TNY9_9GAMM</name>
<dbReference type="InterPro" id="IPR004602">
    <property type="entry name" value="UvrA"/>
</dbReference>
<sequence>MSRESIVIKGARQNNLRNLDLELPTNELIVVTGVSGSGKSTLAFDTIYAEGQRRYVETFSAYARQFLDRMDKPAVDSIQGIPPAIAIDQTNPVRTSRSTVGTMTELNDYLKLLFARMARLYCHNCQREVSSDSAQSIVAALYRDGGAGQRLMVCLPIEIPANFTDEEVVQLLNQQGYTRIHTRSKKRVEAVQDRLRLVPENRARLTEAVEAALHHGNGHLLVYPLDAQKQAGEPWRFSSHHHCPDCDIDYGEPSPSLFSFNSPIGACDTCRGFGRIIGVDYGLVIPDENKTLKEGAIKPWQTPSNIEIQQALIKYAKKRGIPIDKPWNKLSKKQQRWVIEGEGSWDDGVWFGAERFFKWLESRAYKMHVRVLLSKYRSYTPCGDCNGARLKPAALWWRLGRSTAAPAAKGQPPGLNIHQVMQLPLQACAEFFDQLKLPAPFDEAAELLLGEIRSRLGYLLEVGLGYLTLDRQSRTLSGGEVQRINLTTALGTSLVNTLFVLDEPSIGLHPRDINRLVKVLHRLRDAGNTLLVVEHDPQVILAADRILDIGPGPGKQGGEIGFFGTPRALLSHRKSLTAQYLSGKKHVVASAVEAPPPAACVQVVGATEHNLRDIDVEIPLQRLVCITGVSGSGKSTLMRDVLYPGICKHKGKTVETPGAHRAIEGHEHIDEVVLVDQSPIGKTTRSVPATYVGAFDAIRKLFIAEPLAVERRYTAGTFSFNAGKGRCPTCSGNGFEHVEMQFLSDVYLRCSDCDGKRYRDEILEIKLYGAADQQADPALHQGRSIADVLEMTVAEALAFFADQPEVVSSLQPLADVGLHYVQLGQAVPTLSGGEAQRLKLAGHLAKNMSGRQTLFLFDEPTTGLHFDDIATLMEAFRQLIAAGHSLLVIEHNLDVISAADWIIDIGPEGGAGGGQVVGRGTPQQLAAATGAEATHTAKALRAYRRSRGKALTLPKGRVSAARQATKARDRSIVIHHAREHNLKNIDITIPRDQFSVISGVSGSGKSTVAFDIVFGEGQRRYLESLNAYARQFVQPASRPDVDTVHGIPPTVAIEQRTSRGGRKSTVATLTEIYHFLRLLYVKLGTAHCPDCNLAIEPQTVAAILARLQKDYRGREITLLAPMVVARKGIYKELAKWAAEKGYTQLRVDGVYVSTDPWPKLDRYREHDIELPLGSVTVAPKHEAALAALLQRTLDMGSGVVVVEAAAPGRKRKTVDALFSTERACPGCGQGFDELDPRLFSYNSKHGWCEGCFGTGVVLKGFDEEQTGEEGEWLEQDEDALAERPCRRCAGQRLNPTALAVRFRDRSIAELAGLSVAQAAVWFDKLKLKNKEQEIARDLLSELQGRLSFLQKVGLNYLTLDRAAPTLSGGESQRIRLASQLGSNLQGVCYILDEPTIGLHTRDNRRLIATLRELQRQGNTVLVVEHDEDTIREADYVIDMGPRAGIDGGEVIAQGKLSKLTRNKKSLTGQFLAKPLRHPMPALRNTEMRALWPAEQVSVHGAAQNNLAGIDVTLPLRRLVCVAGVSGSGKSTLVNGVLQGNLRTVVKAPGRGRRGRKKTTWQGCDEIRGWESIHRVLQVDQTPIGKTPRSCPATYIGIWDAIRKLFAGTVDARLRGYTPGRFSFNAGEGRCDACGGHGMRKVEMNFLPDVRVQCEVCDGWRFNSETLTVRYKEKHIGEVLAMNVEEATEYFDALPGIRHALQLLQDVGLGYLTLGQQSPTLSGGEAQRIKLVAELAKARIEPEAVVKKQAGGRAGTQHNLYILDEPTVGLHMADVEKLLRVLHRLVDAGNSVVVIEHNLDVIAEADWVIDMGPEGGDGGGKVVAQGTPATICKRKRSFTGRYLKDVI</sequence>
<accession>A0A545TNY9</accession>
<dbReference type="Gene3D" id="1.10.8.280">
    <property type="entry name" value="ABC transporter ATPase domain-like"/>
    <property type="match status" value="1"/>
</dbReference>
<evidence type="ECO:0000256" key="5">
    <source>
        <dbReference type="ARBA" id="ARBA00022741"/>
    </source>
</evidence>
<dbReference type="GO" id="GO:0008270">
    <property type="term" value="F:zinc ion binding"/>
    <property type="evidence" value="ECO:0007669"/>
    <property type="project" value="UniProtKB-KW"/>
</dbReference>
<dbReference type="InterPro" id="IPR041102">
    <property type="entry name" value="UvrA_inter"/>
</dbReference>
<dbReference type="GO" id="GO:0005737">
    <property type="term" value="C:cytoplasm"/>
    <property type="evidence" value="ECO:0007669"/>
    <property type="project" value="UniProtKB-SubCell"/>
</dbReference>
<evidence type="ECO:0000256" key="15">
    <source>
        <dbReference type="ARBA" id="ARBA00039316"/>
    </source>
</evidence>
<evidence type="ECO:0000256" key="4">
    <source>
        <dbReference type="ARBA" id="ARBA00022737"/>
    </source>
</evidence>
<comment type="similarity">
    <text evidence="14">Belongs to the ABC transporter superfamily. UvrA family.</text>
</comment>
<dbReference type="Gene3D" id="3.30.1490.20">
    <property type="entry name" value="ATP-grasp fold, A domain"/>
    <property type="match status" value="1"/>
</dbReference>
<keyword evidence="13" id="KW-0234">DNA repair</keyword>
<keyword evidence="12" id="KW-0238">DNA-binding</keyword>
<proteinExistence type="inferred from homology"/>
<dbReference type="PANTHER" id="PTHR43152">
    <property type="entry name" value="UVRABC SYSTEM PROTEIN A"/>
    <property type="match status" value="1"/>
</dbReference>
<evidence type="ECO:0000256" key="11">
    <source>
        <dbReference type="ARBA" id="ARBA00022881"/>
    </source>
</evidence>
<dbReference type="EMBL" id="VHSG01000012">
    <property type="protein sequence ID" value="TQV78940.1"/>
    <property type="molecule type" value="Genomic_DNA"/>
</dbReference>
<gene>
    <name evidence="18" type="primary">uvrA</name>
    <name evidence="18" type="ORF">FKG94_12095</name>
</gene>
<keyword evidence="9" id="KW-0862">Zinc</keyword>
<evidence type="ECO:0000256" key="13">
    <source>
        <dbReference type="ARBA" id="ARBA00023204"/>
    </source>
</evidence>
<dbReference type="PROSITE" id="PS50893">
    <property type="entry name" value="ABC_TRANSPORTER_2"/>
    <property type="match status" value="1"/>
</dbReference>
<evidence type="ECO:0000256" key="14">
    <source>
        <dbReference type="ARBA" id="ARBA00038000"/>
    </source>
</evidence>
<dbReference type="InterPro" id="IPR013815">
    <property type="entry name" value="ATP_grasp_subdomain_1"/>
</dbReference>
<dbReference type="Pfam" id="PF17760">
    <property type="entry name" value="UvrA_inter"/>
    <property type="match status" value="2"/>
</dbReference>
<dbReference type="Pfam" id="PF17755">
    <property type="entry name" value="UvrA_DNA-bind"/>
    <property type="match status" value="1"/>
</dbReference>
<keyword evidence="4" id="KW-0677">Repeat</keyword>
<keyword evidence="19" id="KW-1185">Reference proteome</keyword>
<keyword evidence="3" id="KW-0479">Metal-binding</keyword>
<protein>
    <recommendedName>
        <fullName evidence="15">UvrABC system protein A</fullName>
    </recommendedName>
    <alternativeName>
        <fullName evidence="16">Excinuclease ABC subunit A</fullName>
    </alternativeName>
</protein>
<evidence type="ECO:0000256" key="9">
    <source>
        <dbReference type="ARBA" id="ARBA00022833"/>
    </source>
</evidence>
<dbReference type="InterPro" id="IPR041552">
    <property type="entry name" value="UvrA_DNA-bd"/>
</dbReference>
<evidence type="ECO:0000256" key="1">
    <source>
        <dbReference type="ARBA" id="ARBA00004496"/>
    </source>
</evidence>
<evidence type="ECO:0000256" key="12">
    <source>
        <dbReference type="ARBA" id="ARBA00023125"/>
    </source>
</evidence>
<keyword evidence="7" id="KW-0228">DNA excision</keyword>
<dbReference type="GO" id="GO:0016887">
    <property type="term" value="F:ATP hydrolysis activity"/>
    <property type="evidence" value="ECO:0007669"/>
    <property type="project" value="InterPro"/>
</dbReference>
<dbReference type="InterPro" id="IPR027417">
    <property type="entry name" value="P-loop_NTPase"/>
</dbReference>
<dbReference type="GO" id="GO:0003677">
    <property type="term" value="F:DNA binding"/>
    <property type="evidence" value="ECO:0007669"/>
    <property type="project" value="UniProtKB-KW"/>
</dbReference>
<dbReference type="NCBIfam" id="TIGR00630">
    <property type="entry name" value="uvra"/>
    <property type="match status" value="2"/>
</dbReference>
<keyword evidence="2" id="KW-0963">Cytoplasm</keyword>
<organism evidence="18 19">
    <name type="scientific">Exilibacterium tricleocarpae</name>
    <dbReference type="NCBI Taxonomy" id="2591008"/>
    <lineage>
        <taxon>Bacteria</taxon>
        <taxon>Pseudomonadati</taxon>
        <taxon>Pseudomonadota</taxon>
        <taxon>Gammaproteobacteria</taxon>
        <taxon>Cellvibrionales</taxon>
        <taxon>Cellvibrionaceae</taxon>
        <taxon>Exilibacterium</taxon>
    </lineage>
</organism>
<dbReference type="PANTHER" id="PTHR43152:SF3">
    <property type="entry name" value="UVRABC SYSTEM PROTEIN A"/>
    <property type="match status" value="1"/>
</dbReference>
<dbReference type="Gene3D" id="3.40.50.300">
    <property type="entry name" value="P-loop containing nucleotide triphosphate hydrolases"/>
    <property type="match status" value="5"/>
</dbReference>
<comment type="caution">
    <text evidence="18">The sequence shown here is derived from an EMBL/GenBank/DDBJ whole genome shotgun (WGS) entry which is preliminary data.</text>
</comment>
<reference evidence="18 19" key="1">
    <citation type="submission" date="2019-06" db="EMBL/GenBank/DDBJ databases">
        <title>Whole genome sequence for Cellvibrionaceae sp. R142.</title>
        <authorList>
            <person name="Wang G."/>
        </authorList>
    </citation>
    <scope>NUCLEOTIDE SEQUENCE [LARGE SCALE GENOMIC DNA]</scope>
    <source>
        <strain evidence="18 19">R142</strain>
    </source>
</reference>
<keyword evidence="8" id="KW-0863">Zinc-finger</keyword>
<dbReference type="InterPro" id="IPR017871">
    <property type="entry name" value="ABC_transporter-like_CS"/>
</dbReference>
<evidence type="ECO:0000256" key="8">
    <source>
        <dbReference type="ARBA" id="ARBA00022771"/>
    </source>
</evidence>
<dbReference type="GO" id="GO:0005524">
    <property type="term" value="F:ATP binding"/>
    <property type="evidence" value="ECO:0007669"/>
    <property type="project" value="UniProtKB-KW"/>
</dbReference>
<dbReference type="OrthoDB" id="9809851at2"/>
<evidence type="ECO:0000256" key="6">
    <source>
        <dbReference type="ARBA" id="ARBA00022763"/>
    </source>
</evidence>
<dbReference type="SUPFAM" id="SSF52540">
    <property type="entry name" value="P-loop containing nucleoside triphosphate hydrolases"/>
    <property type="match status" value="4"/>
</dbReference>
<feature type="domain" description="ABC transporter" evidence="17">
    <location>
        <begin position="1170"/>
        <end position="1472"/>
    </location>
</feature>
<dbReference type="Proteomes" id="UP000319732">
    <property type="component" value="Unassembled WGS sequence"/>
</dbReference>
<dbReference type="Gene3D" id="3.30.190.20">
    <property type="match status" value="1"/>
</dbReference>
<dbReference type="GO" id="GO:0006289">
    <property type="term" value="P:nucleotide-excision repair"/>
    <property type="evidence" value="ECO:0007669"/>
    <property type="project" value="InterPro"/>
</dbReference>
<dbReference type="InterPro" id="IPR003439">
    <property type="entry name" value="ABC_transporter-like_ATP-bd"/>
</dbReference>
<evidence type="ECO:0000256" key="10">
    <source>
        <dbReference type="ARBA" id="ARBA00022840"/>
    </source>
</evidence>
<dbReference type="GO" id="GO:0004518">
    <property type="term" value="F:nuclease activity"/>
    <property type="evidence" value="ECO:0007669"/>
    <property type="project" value="UniProtKB-KW"/>
</dbReference>
<evidence type="ECO:0000313" key="19">
    <source>
        <dbReference type="Proteomes" id="UP000319732"/>
    </source>
</evidence>
<evidence type="ECO:0000256" key="2">
    <source>
        <dbReference type="ARBA" id="ARBA00022490"/>
    </source>
</evidence>
<keyword evidence="5" id="KW-0547">Nucleotide-binding</keyword>
<keyword evidence="10" id="KW-0067">ATP-binding</keyword>
<evidence type="ECO:0000313" key="18">
    <source>
        <dbReference type="EMBL" id="TQV78940.1"/>
    </source>
</evidence>
<dbReference type="GO" id="GO:0009380">
    <property type="term" value="C:excinuclease repair complex"/>
    <property type="evidence" value="ECO:0007669"/>
    <property type="project" value="InterPro"/>
</dbReference>
<dbReference type="SMART" id="SM00382">
    <property type="entry name" value="AAA"/>
    <property type="match status" value="2"/>
</dbReference>
<evidence type="ECO:0000256" key="16">
    <source>
        <dbReference type="ARBA" id="ARBA00042156"/>
    </source>
</evidence>
<evidence type="ECO:0000256" key="7">
    <source>
        <dbReference type="ARBA" id="ARBA00022769"/>
    </source>
</evidence>
<dbReference type="PROSITE" id="PS00211">
    <property type="entry name" value="ABC_TRANSPORTER_1"/>
    <property type="match status" value="1"/>
</dbReference>